<keyword evidence="2" id="KW-1185">Reference proteome</keyword>
<evidence type="ECO:0000313" key="2">
    <source>
        <dbReference type="Proteomes" id="UP000191933"/>
    </source>
</evidence>
<proteinExistence type="predicted"/>
<accession>A0A9W5AYN1</accession>
<protein>
    <submittedName>
        <fullName evidence="1">Uncharacterized protein</fullName>
    </submittedName>
</protein>
<gene>
    <name evidence="1" type="ORF">AGR2A_Cc120088</name>
</gene>
<name>A0A9W5AYN1_9HYPH</name>
<dbReference type="RefSeq" id="WP_080822779.1">
    <property type="nucleotide sequence ID" value="NZ_LT009718.1"/>
</dbReference>
<evidence type="ECO:0000313" key="1">
    <source>
        <dbReference type="EMBL" id="CUW87536.1"/>
    </source>
</evidence>
<sequence>MAPRKPKPAPETIAAEPAIELPVIHYITNPVTVAGMTPRTRDEIAIRDAVRKALSEVESLVADFVTEKRSERLSDADIDELFCIELPLQLRYRNDGGRIRVSYEAAIVDRQAYR</sequence>
<dbReference type="AlphaFoldDB" id="A0A9W5AYN1"/>
<dbReference type="EMBL" id="FBVY01000004">
    <property type="protein sequence ID" value="CUW87536.1"/>
    <property type="molecule type" value="Genomic_DNA"/>
</dbReference>
<dbReference type="Proteomes" id="UP000191933">
    <property type="component" value="Unassembled WGS sequence"/>
</dbReference>
<comment type="caution">
    <text evidence="1">The sequence shown here is derived from an EMBL/GenBank/DDBJ whole genome shotgun (WGS) entry which is preliminary data.</text>
</comment>
<reference evidence="1 2" key="1">
    <citation type="submission" date="2016-01" db="EMBL/GenBank/DDBJ databases">
        <authorList>
            <person name="Regsiter A."/>
            <person name="william w."/>
        </authorList>
    </citation>
    <scope>NUCLEOTIDE SEQUENCE [LARGE SCALE GENOMIC DNA]</scope>
    <source>
        <strain evidence="1 2">CFBP 5494</strain>
    </source>
</reference>
<organism evidence="1 2">
    <name type="scientific">Agrobacterium genomosp. 2 str. CFBP 5494</name>
    <dbReference type="NCBI Taxonomy" id="1183436"/>
    <lineage>
        <taxon>Bacteria</taxon>
        <taxon>Pseudomonadati</taxon>
        <taxon>Pseudomonadota</taxon>
        <taxon>Alphaproteobacteria</taxon>
        <taxon>Hyphomicrobiales</taxon>
        <taxon>Rhizobiaceae</taxon>
        <taxon>Rhizobium/Agrobacterium group</taxon>
        <taxon>Agrobacterium</taxon>
        <taxon>Agrobacterium tumefaciens complex</taxon>
    </lineage>
</organism>